<evidence type="ECO:0000313" key="3">
    <source>
        <dbReference type="Proteomes" id="UP001234178"/>
    </source>
</evidence>
<feature type="signal peptide" evidence="1">
    <location>
        <begin position="1"/>
        <end position="25"/>
    </location>
</feature>
<evidence type="ECO:0008006" key="4">
    <source>
        <dbReference type="Google" id="ProtNLM"/>
    </source>
</evidence>
<evidence type="ECO:0000256" key="1">
    <source>
        <dbReference type="SAM" id="SignalP"/>
    </source>
</evidence>
<sequence>MLGQWGILFVTIMAVVCSLLGPTYAAQSACPSFRAGKKIYPVNRTTDSLCNIVAPLPQFDCAPCLLFVHTVYVSLLIPSPDSMECAVTPY</sequence>
<dbReference type="Proteomes" id="UP001234178">
    <property type="component" value="Unassembled WGS sequence"/>
</dbReference>
<accession>A0ABR0AJ20</accession>
<keyword evidence="3" id="KW-1185">Reference proteome</keyword>
<gene>
    <name evidence="2" type="ORF">OUZ56_010592</name>
</gene>
<proteinExistence type="predicted"/>
<feature type="chain" id="PRO_5045397095" description="Secreted protein" evidence="1">
    <location>
        <begin position="26"/>
        <end position="90"/>
    </location>
</feature>
<name>A0ABR0AJ20_9CRUS</name>
<organism evidence="2 3">
    <name type="scientific">Daphnia magna</name>
    <dbReference type="NCBI Taxonomy" id="35525"/>
    <lineage>
        <taxon>Eukaryota</taxon>
        <taxon>Metazoa</taxon>
        <taxon>Ecdysozoa</taxon>
        <taxon>Arthropoda</taxon>
        <taxon>Crustacea</taxon>
        <taxon>Branchiopoda</taxon>
        <taxon>Diplostraca</taxon>
        <taxon>Cladocera</taxon>
        <taxon>Anomopoda</taxon>
        <taxon>Daphniidae</taxon>
        <taxon>Daphnia</taxon>
    </lineage>
</organism>
<reference evidence="2 3" key="1">
    <citation type="journal article" date="2023" name="Nucleic Acids Res.">
        <title>The hologenome of Daphnia magna reveals possible DNA methylation and microbiome-mediated evolution of the host genome.</title>
        <authorList>
            <person name="Chaturvedi A."/>
            <person name="Li X."/>
            <person name="Dhandapani V."/>
            <person name="Marshall H."/>
            <person name="Kissane S."/>
            <person name="Cuenca-Cambronero M."/>
            <person name="Asole G."/>
            <person name="Calvet F."/>
            <person name="Ruiz-Romero M."/>
            <person name="Marangio P."/>
            <person name="Guigo R."/>
            <person name="Rago D."/>
            <person name="Mirbahai L."/>
            <person name="Eastwood N."/>
            <person name="Colbourne J.K."/>
            <person name="Zhou J."/>
            <person name="Mallon E."/>
            <person name="Orsini L."/>
        </authorList>
    </citation>
    <scope>NUCLEOTIDE SEQUENCE [LARGE SCALE GENOMIC DNA]</scope>
    <source>
        <strain evidence="2">LRV0_1</strain>
    </source>
</reference>
<protein>
    <recommendedName>
        <fullName evidence="4">Secreted protein</fullName>
    </recommendedName>
</protein>
<comment type="caution">
    <text evidence="2">The sequence shown here is derived from an EMBL/GenBank/DDBJ whole genome shotgun (WGS) entry which is preliminary data.</text>
</comment>
<keyword evidence="1" id="KW-0732">Signal</keyword>
<evidence type="ECO:0000313" key="2">
    <source>
        <dbReference type="EMBL" id="KAK4025089.1"/>
    </source>
</evidence>
<dbReference type="EMBL" id="JAOYFB010000037">
    <property type="protein sequence ID" value="KAK4025089.1"/>
    <property type="molecule type" value="Genomic_DNA"/>
</dbReference>